<feature type="transmembrane region" description="Helical" evidence="8">
    <location>
        <begin position="170"/>
        <end position="189"/>
    </location>
</feature>
<dbReference type="GO" id="GO:0005886">
    <property type="term" value="C:plasma membrane"/>
    <property type="evidence" value="ECO:0007669"/>
    <property type="project" value="UniProtKB-SubCell"/>
</dbReference>
<name>A0A2H0BUH1_9BACT</name>
<evidence type="ECO:0000256" key="7">
    <source>
        <dbReference type="ARBA" id="ARBA00023136"/>
    </source>
</evidence>
<evidence type="ECO:0000259" key="9">
    <source>
        <dbReference type="Pfam" id="PF13231"/>
    </source>
</evidence>
<dbReference type="PANTHER" id="PTHR33908">
    <property type="entry name" value="MANNOSYLTRANSFERASE YKCB-RELATED"/>
    <property type="match status" value="1"/>
</dbReference>
<dbReference type="Pfam" id="PF13231">
    <property type="entry name" value="PMT_2"/>
    <property type="match status" value="1"/>
</dbReference>
<evidence type="ECO:0000256" key="8">
    <source>
        <dbReference type="SAM" id="Phobius"/>
    </source>
</evidence>
<dbReference type="PANTHER" id="PTHR33908:SF11">
    <property type="entry name" value="MEMBRANE PROTEIN"/>
    <property type="match status" value="1"/>
</dbReference>
<feature type="transmembrane region" description="Helical" evidence="8">
    <location>
        <begin position="12"/>
        <end position="31"/>
    </location>
</feature>
<organism evidence="10 11">
    <name type="scientific">Candidatus Roizmanbacteria bacterium CG22_combo_CG10-13_8_21_14_all_38_20</name>
    <dbReference type="NCBI Taxonomy" id="1974862"/>
    <lineage>
        <taxon>Bacteria</taxon>
        <taxon>Candidatus Roizmaniibacteriota</taxon>
    </lineage>
</organism>
<evidence type="ECO:0000256" key="3">
    <source>
        <dbReference type="ARBA" id="ARBA00022676"/>
    </source>
</evidence>
<proteinExistence type="predicted"/>
<keyword evidence="5 8" id="KW-0812">Transmembrane</keyword>
<evidence type="ECO:0000256" key="5">
    <source>
        <dbReference type="ARBA" id="ARBA00022692"/>
    </source>
</evidence>
<feature type="domain" description="Glycosyltransferase RgtA/B/C/D-like" evidence="9">
    <location>
        <begin position="72"/>
        <end position="225"/>
    </location>
</feature>
<accession>A0A2H0BUH1</accession>
<comment type="caution">
    <text evidence="10">The sequence shown here is derived from an EMBL/GenBank/DDBJ whole genome shotgun (WGS) entry which is preliminary data.</text>
</comment>
<feature type="transmembrane region" description="Helical" evidence="8">
    <location>
        <begin position="330"/>
        <end position="348"/>
    </location>
</feature>
<evidence type="ECO:0000256" key="2">
    <source>
        <dbReference type="ARBA" id="ARBA00022475"/>
    </source>
</evidence>
<dbReference type="AlphaFoldDB" id="A0A2H0BUH1"/>
<evidence type="ECO:0000256" key="1">
    <source>
        <dbReference type="ARBA" id="ARBA00004651"/>
    </source>
</evidence>
<feature type="transmembrane region" description="Helical" evidence="8">
    <location>
        <begin position="209"/>
        <end position="227"/>
    </location>
</feature>
<feature type="transmembrane region" description="Helical" evidence="8">
    <location>
        <begin position="91"/>
        <end position="112"/>
    </location>
</feature>
<feature type="transmembrane region" description="Helical" evidence="8">
    <location>
        <begin position="300"/>
        <end position="324"/>
    </location>
</feature>
<feature type="transmembrane region" description="Helical" evidence="8">
    <location>
        <begin position="355"/>
        <end position="371"/>
    </location>
</feature>
<keyword evidence="6 8" id="KW-1133">Transmembrane helix</keyword>
<gene>
    <name evidence="10" type="ORF">COW99_04960</name>
</gene>
<keyword evidence="7 8" id="KW-0472">Membrane</keyword>
<reference evidence="10 11" key="1">
    <citation type="submission" date="2017-09" db="EMBL/GenBank/DDBJ databases">
        <title>Depth-based differentiation of microbial function through sediment-hosted aquifers and enrichment of novel symbionts in the deep terrestrial subsurface.</title>
        <authorList>
            <person name="Probst A.J."/>
            <person name="Ladd B."/>
            <person name="Jarett J.K."/>
            <person name="Geller-Mcgrath D.E."/>
            <person name="Sieber C.M."/>
            <person name="Emerson J.B."/>
            <person name="Anantharaman K."/>
            <person name="Thomas B.C."/>
            <person name="Malmstrom R."/>
            <person name="Stieglmeier M."/>
            <person name="Klingl A."/>
            <person name="Woyke T."/>
            <person name="Ryan C.M."/>
            <person name="Banfield J.F."/>
        </authorList>
    </citation>
    <scope>NUCLEOTIDE SEQUENCE [LARGE SCALE GENOMIC DNA]</scope>
    <source>
        <strain evidence="10">CG22_combo_CG10-13_8_21_14_all_38_20</strain>
    </source>
</reference>
<dbReference type="InterPro" id="IPR038731">
    <property type="entry name" value="RgtA/B/C-like"/>
</dbReference>
<dbReference type="EMBL" id="PCTA01000031">
    <property type="protein sequence ID" value="PIP61254.1"/>
    <property type="molecule type" value="Genomic_DNA"/>
</dbReference>
<dbReference type="GO" id="GO:0009103">
    <property type="term" value="P:lipopolysaccharide biosynthetic process"/>
    <property type="evidence" value="ECO:0007669"/>
    <property type="project" value="UniProtKB-ARBA"/>
</dbReference>
<protein>
    <recommendedName>
        <fullName evidence="9">Glycosyltransferase RgtA/B/C/D-like domain-containing protein</fullName>
    </recommendedName>
</protein>
<evidence type="ECO:0000313" key="10">
    <source>
        <dbReference type="EMBL" id="PIP61254.1"/>
    </source>
</evidence>
<keyword evidence="3" id="KW-0328">Glycosyltransferase</keyword>
<dbReference type="Proteomes" id="UP000231246">
    <property type="component" value="Unassembled WGS sequence"/>
</dbReference>
<keyword evidence="2" id="KW-1003">Cell membrane</keyword>
<sequence>MRKILNNIKYQDYLLLVTLYIATLVFYTWGINSWRFSFVGDEWYFFTYAADIVSKSFMVNPFDLNGVFSQNPVLGSIWQALFMWVIGVNNFAWRFSNVILIVPISFFSYTWLRSLINRKVALMTAVLICSSAYFANFLKIGKVNPLALAMLMLLFYLAEQARLKDKRLNYILIGVLLGLSFYVYIGPLFPFILSPYLLLLFKRKNLDKYIQMVIIYLIFVSLALFSIQQHLGPTAEKTILNPEFENKSQVIINILRNFALYYKNFDYNYNHFVIGPYLDFITRILALIGSFMVVMKIKNLSYAIILSLYICTIVAIGITSPYVYAPTMRGIYFLPFGYIFAAIALVKISSYLPKILIYILIIVIFGINVYQSQIRIFQLVNHQETALIIKYLQQAEVGSESVLLLSDSSSFNEYNLAPIKIAYDLIESKLTVIHSSRVDCNQVSHKTVLVPKSELTKIDTDLLSECDNMDKVIIIILDPLVSK</sequence>
<evidence type="ECO:0000256" key="4">
    <source>
        <dbReference type="ARBA" id="ARBA00022679"/>
    </source>
</evidence>
<keyword evidence="4" id="KW-0808">Transferase</keyword>
<comment type="subcellular location">
    <subcellularLocation>
        <location evidence="1">Cell membrane</location>
        <topology evidence="1">Multi-pass membrane protein</topology>
    </subcellularLocation>
</comment>
<evidence type="ECO:0000256" key="6">
    <source>
        <dbReference type="ARBA" id="ARBA00022989"/>
    </source>
</evidence>
<dbReference type="InterPro" id="IPR050297">
    <property type="entry name" value="LipidA_mod_glycosyltrf_83"/>
</dbReference>
<feature type="transmembrane region" description="Helical" evidence="8">
    <location>
        <begin position="143"/>
        <end position="158"/>
    </location>
</feature>
<dbReference type="GO" id="GO:0016763">
    <property type="term" value="F:pentosyltransferase activity"/>
    <property type="evidence" value="ECO:0007669"/>
    <property type="project" value="TreeGrafter"/>
</dbReference>
<evidence type="ECO:0000313" key="11">
    <source>
        <dbReference type="Proteomes" id="UP000231246"/>
    </source>
</evidence>